<accession>A0A9D1PBV2</accession>
<reference evidence="9" key="2">
    <citation type="submission" date="2021-04" db="EMBL/GenBank/DDBJ databases">
        <authorList>
            <person name="Gilroy R."/>
        </authorList>
    </citation>
    <scope>NUCLEOTIDE SEQUENCE</scope>
    <source>
        <strain evidence="9">CHK195-9823</strain>
    </source>
</reference>
<keyword evidence="4 7" id="KW-1133">Transmembrane helix</keyword>
<dbReference type="InterPro" id="IPR003838">
    <property type="entry name" value="ABC3_permease_C"/>
</dbReference>
<feature type="transmembrane region" description="Helical" evidence="7">
    <location>
        <begin position="367"/>
        <end position="387"/>
    </location>
</feature>
<feature type="transmembrane region" description="Helical" evidence="7">
    <location>
        <begin position="28"/>
        <end position="48"/>
    </location>
</feature>
<evidence type="ECO:0000313" key="9">
    <source>
        <dbReference type="EMBL" id="HIV38389.1"/>
    </source>
</evidence>
<reference evidence="9" key="1">
    <citation type="journal article" date="2021" name="PeerJ">
        <title>Extensive microbial diversity within the chicken gut microbiome revealed by metagenomics and culture.</title>
        <authorList>
            <person name="Gilroy R."/>
            <person name="Ravi A."/>
            <person name="Getino M."/>
            <person name="Pursley I."/>
            <person name="Horton D.L."/>
            <person name="Alikhan N.F."/>
            <person name="Baker D."/>
            <person name="Gharbi K."/>
            <person name="Hall N."/>
            <person name="Watson M."/>
            <person name="Adriaenssens E.M."/>
            <person name="Foster-Nyarko E."/>
            <person name="Jarju S."/>
            <person name="Secka A."/>
            <person name="Antonio M."/>
            <person name="Oren A."/>
            <person name="Chaudhuri R.R."/>
            <person name="La Ragione R."/>
            <person name="Hildebrand F."/>
            <person name="Pallen M.J."/>
        </authorList>
    </citation>
    <scope>NUCLEOTIDE SEQUENCE</scope>
    <source>
        <strain evidence="9">CHK195-9823</strain>
    </source>
</reference>
<dbReference type="GO" id="GO:0022857">
    <property type="term" value="F:transmembrane transporter activity"/>
    <property type="evidence" value="ECO:0007669"/>
    <property type="project" value="TreeGrafter"/>
</dbReference>
<comment type="similarity">
    <text evidence="6">Belongs to the ABC-4 integral membrane protein family.</text>
</comment>
<feature type="transmembrane region" description="Helical" evidence="7">
    <location>
        <begin position="836"/>
        <end position="855"/>
    </location>
</feature>
<keyword evidence="5 7" id="KW-0472">Membrane</keyword>
<dbReference type="EMBL" id="DXIQ01000031">
    <property type="protein sequence ID" value="HIV38389.1"/>
    <property type="molecule type" value="Genomic_DNA"/>
</dbReference>
<evidence type="ECO:0000256" key="3">
    <source>
        <dbReference type="ARBA" id="ARBA00022692"/>
    </source>
</evidence>
<name>A0A9D1PBV2_9FIRM</name>
<protein>
    <submittedName>
        <fullName evidence="9">ABC transporter permease</fullName>
    </submittedName>
</protein>
<evidence type="ECO:0000256" key="2">
    <source>
        <dbReference type="ARBA" id="ARBA00022475"/>
    </source>
</evidence>
<evidence type="ECO:0000256" key="7">
    <source>
        <dbReference type="SAM" id="Phobius"/>
    </source>
</evidence>
<feature type="transmembrane region" description="Helical" evidence="7">
    <location>
        <begin position="442"/>
        <end position="464"/>
    </location>
</feature>
<dbReference type="PANTHER" id="PTHR30572:SF4">
    <property type="entry name" value="ABC TRANSPORTER PERMEASE YTRF"/>
    <property type="match status" value="1"/>
</dbReference>
<dbReference type="GO" id="GO:0005886">
    <property type="term" value="C:plasma membrane"/>
    <property type="evidence" value="ECO:0007669"/>
    <property type="project" value="UniProtKB-SubCell"/>
</dbReference>
<evidence type="ECO:0000256" key="6">
    <source>
        <dbReference type="ARBA" id="ARBA00038076"/>
    </source>
</evidence>
<dbReference type="PANTHER" id="PTHR30572">
    <property type="entry name" value="MEMBRANE COMPONENT OF TRANSPORTER-RELATED"/>
    <property type="match status" value="1"/>
</dbReference>
<feature type="transmembrane region" description="Helical" evidence="7">
    <location>
        <begin position="266"/>
        <end position="288"/>
    </location>
</feature>
<feature type="transmembrane region" description="Helical" evidence="7">
    <location>
        <begin position="741"/>
        <end position="761"/>
    </location>
</feature>
<evidence type="ECO:0000256" key="5">
    <source>
        <dbReference type="ARBA" id="ARBA00023136"/>
    </source>
</evidence>
<evidence type="ECO:0000256" key="4">
    <source>
        <dbReference type="ARBA" id="ARBA00022989"/>
    </source>
</evidence>
<feature type="domain" description="ABC3 transporter permease C-terminal" evidence="8">
    <location>
        <begin position="745"/>
        <end position="850"/>
    </location>
</feature>
<dbReference type="Pfam" id="PF02687">
    <property type="entry name" value="FtsX"/>
    <property type="match status" value="2"/>
</dbReference>
<proteinExistence type="inferred from homology"/>
<comment type="caution">
    <text evidence="9">The sequence shown here is derived from an EMBL/GenBank/DDBJ whole genome shotgun (WGS) entry which is preliminary data.</text>
</comment>
<keyword evidence="3 7" id="KW-0812">Transmembrane</keyword>
<dbReference type="AlphaFoldDB" id="A0A9D1PBV2"/>
<gene>
    <name evidence="9" type="ORF">H9747_05220</name>
</gene>
<comment type="subcellular location">
    <subcellularLocation>
        <location evidence="1">Cell membrane</location>
        <topology evidence="1">Multi-pass membrane protein</topology>
    </subcellularLocation>
</comment>
<dbReference type="InterPro" id="IPR050250">
    <property type="entry name" value="Macrolide_Exporter_MacB"/>
</dbReference>
<evidence type="ECO:0000259" key="8">
    <source>
        <dbReference type="Pfam" id="PF02687"/>
    </source>
</evidence>
<feature type="domain" description="ABC3 transporter permease C-terminal" evidence="8">
    <location>
        <begin position="271"/>
        <end position="395"/>
    </location>
</feature>
<evidence type="ECO:0000313" key="10">
    <source>
        <dbReference type="Proteomes" id="UP000886814"/>
    </source>
</evidence>
<sequence>MKKYNYDRTAQQVLLDSYRKQNRGKNRLLFLAVTLTVSVIFCILSFAYGKIQTDIQKNIRADGMAVSVYIENGTEEMAEQLKSLPYIAKTGKEKFAGKLLDQNIKYCDCVAADETGFQEMLSPAYTQIVGSYPEQENDIMLSAKTLEYLGISEPQIGMELDLDFYWNDIFRSDGTGEQAFHLSGYFTDYQNASAASSIAFLSEKKLTENGINWDSCRVLLDTRSHGLSGIQIENKLKEDVRLTEDQRIVSTDSAFYRAVEGMMGSLGFAVVFSFLILLCMFLCVYNILNLSLAEDLRQYGLLEVIGVQQKQIIKVMFRQMLEIAAKGSFTGGMAGVLAVLVILPLVIKKMYLEQASELERLSLFHPVFLLIAMVPAAVTICLAVFFVKRKISHLSPLECLNYEEIPLTKGQEKAHKMKSLKSHRRHPEIYLARKYLFRSRKAFFITIISLTIGCGIALASSVIVRGVDIQNRFLKEPDFRIGITQEACQTLMETSPDTENMVFFSKDLLEDIEWTAGNSMGNESQLLGFYPIIGTNGRESIKLLSNGEEAATVVQTITSVEKKKLQAYIQKQEQRADWETFEYENGTFLLHDHRLSETVAENAMQQVGKEIEVYDLVPVGTEMSGQVPETLVNCGYLDITEEQFPDLNLCWDGRNTNILLVTEDTYGKLAKKLTPQTFAVSFDVEGKQENSIKSRLKDLIQKKNMEFQAETGYSDKLNLLQVECKSDLLVKEQNYIQTSRLLLLVISGCLIFIGILNFLNVRVADMILRKKDCSIMRSIGMTKKQLQKMFLAEGLLTWLMLFTFLTTIGSILIRGVGWFMKTKISYFVFYYPIKEMAGILLVLLGICITIPRFLYKQTIEQDK</sequence>
<feature type="transmembrane region" description="Helical" evidence="7">
    <location>
        <begin position="323"/>
        <end position="347"/>
    </location>
</feature>
<feature type="transmembrane region" description="Helical" evidence="7">
    <location>
        <begin position="790"/>
        <end position="816"/>
    </location>
</feature>
<keyword evidence="2" id="KW-1003">Cell membrane</keyword>
<dbReference type="Proteomes" id="UP000886814">
    <property type="component" value="Unassembled WGS sequence"/>
</dbReference>
<organism evidence="9 10">
    <name type="scientific">Candidatus Blautia stercorigallinarum</name>
    <dbReference type="NCBI Taxonomy" id="2838501"/>
    <lineage>
        <taxon>Bacteria</taxon>
        <taxon>Bacillati</taxon>
        <taxon>Bacillota</taxon>
        <taxon>Clostridia</taxon>
        <taxon>Lachnospirales</taxon>
        <taxon>Lachnospiraceae</taxon>
        <taxon>Blautia</taxon>
    </lineage>
</organism>
<evidence type="ECO:0000256" key="1">
    <source>
        <dbReference type="ARBA" id="ARBA00004651"/>
    </source>
</evidence>